<evidence type="ECO:0000256" key="1">
    <source>
        <dbReference type="SAM" id="MobiDB-lite"/>
    </source>
</evidence>
<dbReference type="RefSeq" id="WP_142534830.1">
    <property type="nucleotide sequence ID" value="NZ_FXTB01000018.1"/>
</dbReference>
<dbReference type="Proteomes" id="UP000319040">
    <property type="component" value="Unassembled WGS sequence"/>
</dbReference>
<gene>
    <name evidence="2" type="ORF">SAMN06265379_11814</name>
</gene>
<name>A0A521FAC7_SACCC</name>
<keyword evidence="3" id="KW-1185">Reference proteome</keyword>
<protein>
    <recommendedName>
        <fullName evidence="4">DUF4290 domain-containing protein</fullName>
    </recommendedName>
</protein>
<organism evidence="2 3">
    <name type="scientific">Saccharicrinis carchari</name>
    <dbReference type="NCBI Taxonomy" id="1168039"/>
    <lineage>
        <taxon>Bacteria</taxon>
        <taxon>Pseudomonadati</taxon>
        <taxon>Bacteroidota</taxon>
        <taxon>Bacteroidia</taxon>
        <taxon>Marinilabiliales</taxon>
        <taxon>Marinilabiliaceae</taxon>
        <taxon>Saccharicrinis</taxon>
    </lineage>
</organism>
<dbReference type="EMBL" id="FXTB01000018">
    <property type="protein sequence ID" value="SMO93123.1"/>
    <property type="molecule type" value="Genomic_DNA"/>
</dbReference>
<dbReference type="OrthoDB" id="1466969at2"/>
<evidence type="ECO:0000313" key="3">
    <source>
        <dbReference type="Proteomes" id="UP000319040"/>
    </source>
</evidence>
<accession>A0A521FAC7</accession>
<feature type="region of interest" description="Disordered" evidence="1">
    <location>
        <begin position="182"/>
        <end position="219"/>
    </location>
</feature>
<reference evidence="2 3" key="1">
    <citation type="submission" date="2017-05" db="EMBL/GenBank/DDBJ databases">
        <authorList>
            <person name="Varghese N."/>
            <person name="Submissions S."/>
        </authorList>
    </citation>
    <scope>NUCLEOTIDE SEQUENCE [LARGE SCALE GENOMIC DNA]</scope>
    <source>
        <strain evidence="2 3">DSM 27040</strain>
    </source>
</reference>
<feature type="compositionally biased region" description="Polar residues" evidence="1">
    <location>
        <begin position="182"/>
        <end position="203"/>
    </location>
</feature>
<proteinExistence type="predicted"/>
<sequence length="219" mass="26031">MDYNSKRKKLRLPEYGRHIQMMVDHCVSIEDKEERTRCAHSIIGNMGNMFPHLRDVNDFKHKLWDHLAIMSDFKLDIDTPFEMPEAKSLNERPKKLAYNNQRIKYRHYGRTIEKMIDKAAEMEEGELKQHLIMLIANNMKKSLLTWNKDFPGDERVFSDMIEMSGNRLVINEDIKIPVQRESNYPNHNTANQNASNQSGYNQNRGKKKRNYKRHDDHKN</sequence>
<evidence type="ECO:0000313" key="2">
    <source>
        <dbReference type="EMBL" id="SMO93123.1"/>
    </source>
</evidence>
<dbReference type="InterPro" id="IPR025632">
    <property type="entry name" value="DUF4290"/>
</dbReference>
<evidence type="ECO:0008006" key="4">
    <source>
        <dbReference type="Google" id="ProtNLM"/>
    </source>
</evidence>
<dbReference type="Pfam" id="PF14123">
    <property type="entry name" value="DUF4290"/>
    <property type="match status" value="1"/>
</dbReference>
<dbReference type="AlphaFoldDB" id="A0A521FAC7"/>